<dbReference type="RefSeq" id="WP_051456867.1">
    <property type="nucleotide sequence ID" value="NZ_AODH01000013.1"/>
</dbReference>
<keyword evidence="1" id="KW-1133">Transmembrane helix</keyword>
<dbReference type="Pfam" id="PF11797">
    <property type="entry name" value="WxLIP_HBD"/>
    <property type="match status" value="1"/>
</dbReference>
<evidence type="ECO:0000313" key="4">
    <source>
        <dbReference type="EMBL" id="EUJ41142.1"/>
    </source>
</evidence>
<evidence type="ECO:0000313" key="5">
    <source>
        <dbReference type="Proteomes" id="UP000019243"/>
    </source>
</evidence>
<dbReference type="AlphaFoldDB" id="W7CW30"/>
<feature type="domain" description="WxL Interacting Protein host binding" evidence="3">
    <location>
        <begin position="135"/>
        <end position="268"/>
    </location>
</feature>
<protein>
    <submittedName>
        <fullName evidence="4">Uncharacterized protein</fullName>
    </submittedName>
</protein>
<organism evidence="4 5">
    <name type="scientific">Brochothrix campestris FSL F6-1037</name>
    <dbReference type="NCBI Taxonomy" id="1265861"/>
    <lineage>
        <taxon>Bacteria</taxon>
        <taxon>Bacillati</taxon>
        <taxon>Bacillota</taxon>
        <taxon>Bacilli</taxon>
        <taxon>Bacillales</taxon>
        <taxon>Listeriaceae</taxon>
        <taxon>Brochothrix</taxon>
    </lineage>
</organism>
<name>W7CW30_9LIST</name>
<dbReference type="OrthoDB" id="2367549at2"/>
<dbReference type="EMBL" id="AODH01000013">
    <property type="protein sequence ID" value="EUJ41142.1"/>
    <property type="molecule type" value="Genomic_DNA"/>
</dbReference>
<reference evidence="4 5" key="1">
    <citation type="submission" date="2012-12" db="EMBL/GenBank/DDBJ databases">
        <title>Novel taxa of Listeriaceae from agricultural environments in the United States.</title>
        <authorList>
            <person name="den Bakker H.C."/>
            <person name="Allred A."/>
            <person name="Warchocki S."/>
            <person name="Wright E.M."/>
            <person name="Burrell A."/>
            <person name="Nightingale K.K."/>
            <person name="Kephart D."/>
            <person name="Wiedmann M."/>
        </authorList>
    </citation>
    <scope>NUCLEOTIDE SEQUENCE [LARGE SCALE GENOMIC DNA]</scope>
    <source>
        <strain evidence="4 5">FSL F6-1037</strain>
    </source>
</reference>
<comment type="caution">
    <text evidence="4">The sequence shown here is derived from an EMBL/GenBank/DDBJ whole genome shotgun (WGS) entry which is preliminary data.</text>
</comment>
<keyword evidence="1" id="KW-0472">Membrane</keyword>
<evidence type="ECO:0000259" key="2">
    <source>
        <dbReference type="Pfam" id="PF06030"/>
    </source>
</evidence>
<keyword evidence="1" id="KW-0812">Transmembrane</keyword>
<dbReference type="InterPro" id="IPR010317">
    <property type="entry name" value="WxLIP_PGBD"/>
</dbReference>
<dbReference type="Proteomes" id="UP000019243">
    <property type="component" value="Unassembled WGS sequence"/>
</dbReference>
<keyword evidence="5" id="KW-1185">Reference proteome</keyword>
<evidence type="ECO:0000259" key="3">
    <source>
        <dbReference type="Pfam" id="PF11797"/>
    </source>
</evidence>
<feature type="transmembrane region" description="Helical" evidence="1">
    <location>
        <begin position="277"/>
        <end position="296"/>
    </location>
</feature>
<accession>W7CW30</accession>
<dbReference type="InterPro" id="IPR021759">
    <property type="entry name" value="WxLIP_HBD"/>
</dbReference>
<evidence type="ECO:0000256" key="1">
    <source>
        <dbReference type="SAM" id="Phobius"/>
    </source>
</evidence>
<feature type="domain" description="WxL Interacting Protein peptidoglycan binding" evidence="2">
    <location>
        <begin position="9"/>
        <end position="126"/>
    </location>
</feature>
<dbReference type="STRING" id="1265861.BCAMP_03980"/>
<sequence>MRAEQVGEYAVSPLLPAYQTEGVEHFFDIRWTPKQTAEFGVRITNKTNVKTTYTLQLNKARTNRNGVIDYADSRPEAAQTRYKLTDLIKLPETVVVEGKSSVAVMGKISFGAADFNGILMGGIHVAKQAETRSEGISHSVSYNLPLIIRGNDDHRPVPQLAVTDVTVTPLKNNRGSVDLTLVNQDANFLKEVTFAAVIKNKQGDRMDSQTSQWDLTPETAMQYPIKLNGRYRPGRYQVDLTVTHRTKGEWQFNETFELTAAAANQLNQKTTGSANSWISVMLAGVILLAYFISKYVRRQYDKQGRRNDTNINP</sequence>
<gene>
    <name evidence="4" type="ORF">BCAMP_03980</name>
</gene>
<proteinExistence type="predicted"/>
<dbReference type="Pfam" id="PF06030">
    <property type="entry name" value="WxLIP_PGBD"/>
    <property type="match status" value="1"/>
</dbReference>